<keyword evidence="2" id="KW-1185">Reference proteome</keyword>
<dbReference type="Proteomes" id="UP001056426">
    <property type="component" value="Chromosome"/>
</dbReference>
<protein>
    <submittedName>
        <fullName evidence="1">DUF3467 domain-containing protein</fullName>
    </submittedName>
</protein>
<accession>A0A9J6ZNX3</accession>
<dbReference type="InterPro" id="IPR021857">
    <property type="entry name" value="DUF3467"/>
</dbReference>
<reference evidence="1" key="2">
    <citation type="submission" date="2022-06" db="EMBL/GenBank/DDBJ databases">
        <title>Xiashengella guii gen. nov. sp. nov., a bacterium isolated form anaerobic digestion tank.</title>
        <authorList>
            <person name="Huang H."/>
        </authorList>
    </citation>
    <scope>NUCLEOTIDE SEQUENCE</scope>
    <source>
        <strain evidence="1">Ai-910</strain>
    </source>
</reference>
<dbReference type="Pfam" id="PF11950">
    <property type="entry name" value="DUF3467"/>
    <property type="match status" value="1"/>
</dbReference>
<gene>
    <name evidence="1" type="ORF">M9189_08835</name>
</gene>
<proteinExistence type="predicted"/>
<dbReference type="EMBL" id="CP098400">
    <property type="protein sequence ID" value="URW78960.1"/>
    <property type="molecule type" value="Genomic_DNA"/>
</dbReference>
<name>A0A9J6ZNX3_9BACT</name>
<dbReference type="KEGG" id="alkq:M9189_08835"/>
<evidence type="ECO:0000313" key="2">
    <source>
        <dbReference type="Proteomes" id="UP001056426"/>
    </source>
</evidence>
<sequence>MEDQRKGQQIKIELNDEVGQGVYSNLVVISHSPSEFVLDFVRVMPGMPKAQVKSRIILTPEHAKRLLAALNDNISRYEKQFGSVKDIDEGPAGFNPIPFGGHGGQA</sequence>
<dbReference type="RefSeq" id="WP_250722451.1">
    <property type="nucleotide sequence ID" value="NZ_CP098400.1"/>
</dbReference>
<organism evidence="1 2">
    <name type="scientific">Xiashengella succiniciproducens</name>
    <dbReference type="NCBI Taxonomy" id="2949635"/>
    <lineage>
        <taxon>Bacteria</taxon>
        <taxon>Pseudomonadati</taxon>
        <taxon>Bacteroidota</taxon>
        <taxon>Bacteroidia</taxon>
        <taxon>Marinilabiliales</taxon>
        <taxon>Marinilabiliaceae</taxon>
        <taxon>Xiashengella</taxon>
    </lineage>
</organism>
<evidence type="ECO:0000313" key="1">
    <source>
        <dbReference type="EMBL" id="URW78960.1"/>
    </source>
</evidence>
<reference evidence="1" key="1">
    <citation type="submission" date="2022-05" db="EMBL/GenBank/DDBJ databases">
        <authorList>
            <person name="Sun X."/>
        </authorList>
    </citation>
    <scope>NUCLEOTIDE SEQUENCE</scope>
    <source>
        <strain evidence="1">Ai-910</strain>
    </source>
</reference>
<dbReference type="AlphaFoldDB" id="A0A9J6ZNX3"/>